<dbReference type="AlphaFoldDB" id="A0A6P8XP59"/>
<evidence type="ECO:0000313" key="1">
    <source>
        <dbReference type="Proteomes" id="UP000515160"/>
    </source>
</evidence>
<sequence>MLSSGSDKFYPTMKCEMCPKIVANFVFGLCERCVAIWTSQRNVEDLHITMDNVNAILVEMAQDKKYYDDMDQTFRRFLEDQMRRRKKKVDLFQNMRENFQTSLIMTNKRTVCRLPFKTEENYWELKDCKCEKLFEIPPDGLRSIHSEYITDFN</sequence>
<evidence type="ECO:0000313" key="2">
    <source>
        <dbReference type="RefSeq" id="XP_034114824.1"/>
    </source>
</evidence>
<dbReference type="GeneID" id="117574896"/>
<dbReference type="OrthoDB" id="7849298at2759"/>
<accession>A0A6P8XP59</accession>
<dbReference type="RefSeq" id="XP_034114824.1">
    <property type="nucleotide sequence ID" value="XM_034258933.2"/>
</dbReference>
<proteinExistence type="predicted"/>
<reference evidence="2" key="1">
    <citation type="submission" date="2025-08" db="UniProtKB">
        <authorList>
            <consortium name="RefSeq"/>
        </authorList>
    </citation>
    <scope>IDENTIFICATION</scope>
    <source>
        <strain evidence="2">15112-1751.03</strain>
        <tissue evidence="2">Whole Adult</tissue>
    </source>
</reference>
<name>A0A6P8XP59_DROAB</name>
<protein>
    <submittedName>
        <fullName evidence="2">Uncharacterized protein LOC117574896</fullName>
    </submittedName>
</protein>
<gene>
    <name evidence="2" type="primary">LOC117574896</name>
</gene>
<keyword evidence="1" id="KW-1185">Reference proteome</keyword>
<organism evidence="1 2">
    <name type="scientific">Drosophila albomicans</name>
    <name type="common">Fruit fly</name>
    <dbReference type="NCBI Taxonomy" id="7291"/>
    <lineage>
        <taxon>Eukaryota</taxon>
        <taxon>Metazoa</taxon>
        <taxon>Ecdysozoa</taxon>
        <taxon>Arthropoda</taxon>
        <taxon>Hexapoda</taxon>
        <taxon>Insecta</taxon>
        <taxon>Pterygota</taxon>
        <taxon>Neoptera</taxon>
        <taxon>Endopterygota</taxon>
        <taxon>Diptera</taxon>
        <taxon>Brachycera</taxon>
        <taxon>Muscomorpha</taxon>
        <taxon>Ephydroidea</taxon>
        <taxon>Drosophilidae</taxon>
        <taxon>Drosophila</taxon>
    </lineage>
</organism>
<dbReference type="Proteomes" id="UP000515160">
    <property type="component" value="Chromosome 2R"/>
</dbReference>